<protein>
    <submittedName>
        <fullName evidence="3">LLM class F420-dependent oxidoreductase</fullName>
    </submittedName>
</protein>
<dbReference type="EMBL" id="JAERRJ010000008">
    <property type="protein sequence ID" value="MBL1077133.1"/>
    <property type="molecule type" value="Genomic_DNA"/>
</dbReference>
<organism evidence="3 4">
    <name type="scientific">Nocardia acididurans</name>
    <dbReference type="NCBI Taxonomy" id="2802282"/>
    <lineage>
        <taxon>Bacteria</taxon>
        <taxon>Bacillati</taxon>
        <taxon>Actinomycetota</taxon>
        <taxon>Actinomycetes</taxon>
        <taxon>Mycobacteriales</taxon>
        <taxon>Nocardiaceae</taxon>
        <taxon>Nocardia</taxon>
    </lineage>
</organism>
<dbReference type="PANTHER" id="PTHR43244:SF1">
    <property type="entry name" value="5,10-METHYLENETETRAHYDROMETHANOPTERIN REDUCTASE"/>
    <property type="match status" value="1"/>
</dbReference>
<evidence type="ECO:0000256" key="1">
    <source>
        <dbReference type="ARBA" id="ARBA00023002"/>
    </source>
</evidence>
<comment type="caution">
    <text evidence="3">The sequence shown here is derived from an EMBL/GenBank/DDBJ whole genome shotgun (WGS) entry which is preliminary data.</text>
</comment>
<evidence type="ECO:0000313" key="3">
    <source>
        <dbReference type="EMBL" id="MBL1077133.1"/>
    </source>
</evidence>
<dbReference type="Proteomes" id="UP000602198">
    <property type="component" value="Unassembled WGS sequence"/>
</dbReference>
<dbReference type="InterPro" id="IPR019922">
    <property type="entry name" value="Lucif-like_OxRdatse_MSMEG_4141"/>
</dbReference>
<keyword evidence="1" id="KW-0560">Oxidoreductase</keyword>
<evidence type="ECO:0000313" key="4">
    <source>
        <dbReference type="Proteomes" id="UP000602198"/>
    </source>
</evidence>
<feature type="domain" description="Luciferase-like" evidence="2">
    <location>
        <begin position="20"/>
        <end position="252"/>
    </location>
</feature>
<dbReference type="InterPro" id="IPR036661">
    <property type="entry name" value="Luciferase-like_sf"/>
</dbReference>
<dbReference type="Gene3D" id="3.20.20.30">
    <property type="entry name" value="Luciferase-like domain"/>
    <property type="match status" value="2"/>
</dbReference>
<dbReference type="NCBIfam" id="TIGR03620">
    <property type="entry name" value="F420_MSMEG_4141"/>
    <property type="match status" value="1"/>
</dbReference>
<name>A0ABS1M919_9NOCA</name>
<dbReference type="SUPFAM" id="SSF51679">
    <property type="entry name" value="Bacterial luciferase-like"/>
    <property type="match status" value="1"/>
</dbReference>
<proteinExistence type="predicted"/>
<keyword evidence="4" id="KW-1185">Reference proteome</keyword>
<sequence length="279" mass="29848">MVTTQQLGQFGVWQGYSAFTPESVRELEQLGYGTVWLGASPAAEWEGYEQLLAGSDTITVATSIVNVWATPAERAAETYHRLDDKFPGRFLLGIGAGHRENDADYTKPYDALVNYLDALDAAEVPKQGRALAALGPRVAKLAGDRTAGPLPYLTVPEHTASVRELLGPDTTLAVEHKVVFDTDAERARATARQTLGFYLGLTNYTSNLRRFGFGDGDLTAPGSDRFVDAVAAHGTVEQIADQLVAHLKAGANHVAPQILGADPLPALRALAPVLAERLG</sequence>
<accession>A0ABS1M919</accession>
<dbReference type="Pfam" id="PF00296">
    <property type="entry name" value="Bac_luciferase"/>
    <property type="match status" value="1"/>
</dbReference>
<gene>
    <name evidence="3" type="ORF">JK358_22295</name>
</gene>
<dbReference type="InterPro" id="IPR050564">
    <property type="entry name" value="F420-G6PD/mer"/>
</dbReference>
<dbReference type="InterPro" id="IPR011251">
    <property type="entry name" value="Luciferase-like_dom"/>
</dbReference>
<reference evidence="3 4" key="1">
    <citation type="submission" date="2021-01" db="EMBL/GenBank/DDBJ databases">
        <title>WGS of actinomycetes isolated from Thailand.</title>
        <authorList>
            <person name="Thawai C."/>
        </authorList>
    </citation>
    <scope>NUCLEOTIDE SEQUENCE [LARGE SCALE GENOMIC DNA]</scope>
    <source>
        <strain evidence="3 4">LPG 2</strain>
    </source>
</reference>
<dbReference type="PANTHER" id="PTHR43244">
    <property type="match status" value="1"/>
</dbReference>
<evidence type="ECO:0000259" key="2">
    <source>
        <dbReference type="Pfam" id="PF00296"/>
    </source>
</evidence>